<dbReference type="AlphaFoldDB" id="A0A840QJR8"/>
<comment type="caution">
    <text evidence="3">The sequence shown here is derived from an EMBL/GenBank/DDBJ whole genome shotgun (WGS) entry which is preliminary data.</text>
</comment>
<accession>A0A840QJR8</accession>
<dbReference type="GO" id="GO:0032791">
    <property type="term" value="F:lead ion binding"/>
    <property type="evidence" value="ECO:0007669"/>
    <property type="project" value="TreeGrafter"/>
</dbReference>
<dbReference type="GO" id="GO:0097063">
    <property type="term" value="F:cadmium ion sensor activity"/>
    <property type="evidence" value="ECO:0007669"/>
    <property type="project" value="TreeGrafter"/>
</dbReference>
<dbReference type="GO" id="GO:0046686">
    <property type="term" value="P:response to cadmium ion"/>
    <property type="evidence" value="ECO:0007669"/>
    <property type="project" value="TreeGrafter"/>
</dbReference>
<dbReference type="InterPro" id="IPR036390">
    <property type="entry name" value="WH_DNA-bd_sf"/>
</dbReference>
<dbReference type="InterPro" id="IPR052543">
    <property type="entry name" value="HTH_Metal-responsive_Reg"/>
</dbReference>
<reference evidence="3 4" key="1">
    <citation type="submission" date="2020-08" db="EMBL/GenBank/DDBJ databases">
        <title>Sequencing the genomes of 1000 actinobacteria strains.</title>
        <authorList>
            <person name="Klenk H.-P."/>
        </authorList>
    </citation>
    <scope>NUCLEOTIDE SEQUENCE [LARGE SCALE GENOMIC DNA]</scope>
    <source>
        <strain evidence="3 4">DSM 45584</strain>
    </source>
</reference>
<evidence type="ECO:0000313" key="4">
    <source>
        <dbReference type="Proteomes" id="UP000584374"/>
    </source>
</evidence>
<dbReference type="GO" id="GO:0003677">
    <property type="term" value="F:DNA binding"/>
    <property type="evidence" value="ECO:0007669"/>
    <property type="project" value="UniProtKB-KW"/>
</dbReference>
<dbReference type="GO" id="GO:0003700">
    <property type="term" value="F:DNA-binding transcription factor activity"/>
    <property type="evidence" value="ECO:0007669"/>
    <property type="project" value="InterPro"/>
</dbReference>
<dbReference type="EMBL" id="JACHIW010000002">
    <property type="protein sequence ID" value="MBB5158243.1"/>
    <property type="molecule type" value="Genomic_DNA"/>
</dbReference>
<proteinExistence type="predicted"/>
<dbReference type="InterPro" id="IPR011991">
    <property type="entry name" value="ArsR-like_HTH"/>
</dbReference>
<dbReference type="PROSITE" id="PS50987">
    <property type="entry name" value="HTH_ARSR_2"/>
    <property type="match status" value="1"/>
</dbReference>
<dbReference type="Proteomes" id="UP000584374">
    <property type="component" value="Unassembled WGS sequence"/>
</dbReference>
<protein>
    <submittedName>
        <fullName evidence="3">DNA-binding transcriptional ArsR family regulator</fullName>
    </submittedName>
</protein>
<dbReference type="NCBIfam" id="NF033788">
    <property type="entry name" value="HTH_metalloreg"/>
    <property type="match status" value="1"/>
</dbReference>
<dbReference type="PANTHER" id="PTHR39168">
    <property type="entry name" value="TRANSCRIPTIONAL REGULATOR-RELATED"/>
    <property type="match status" value="1"/>
</dbReference>
<keyword evidence="4" id="KW-1185">Reference proteome</keyword>
<evidence type="ECO:0000259" key="2">
    <source>
        <dbReference type="PROSITE" id="PS50987"/>
    </source>
</evidence>
<keyword evidence="3" id="KW-0238">DNA-binding</keyword>
<dbReference type="SMART" id="SM00418">
    <property type="entry name" value="HTH_ARSR"/>
    <property type="match status" value="1"/>
</dbReference>
<feature type="domain" description="HTH arsR-type" evidence="2">
    <location>
        <begin position="1"/>
        <end position="96"/>
    </location>
</feature>
<dbReference type="RefSeq" id="WP_184729938.1">
    <property type="nucleotide sequence ID" value="NZ_JACHIW010000002.1"/>
</dbReference>
<dbReference type="PANTHER" id="PTHR39168:SF1">
    <property type="entry name" value="TRANSCRIPTIONAL REGULATORY PROTEIN"/>
    <property type="match status" value="1"/>
</dbReference>
<dbReference type="CDD" id="cd00090">
    <property type="entry name" value="HTH_ARSR"/>
    <property type="match status" value="1"/>
</dbReference>
<evidence type="ECO:0000256" key="1">
    <source>
        <dbReference type="SAM" id="MobiDB-lite"/>
    </source>
</evidence>
<gene>
    <name evidence="3" type="ORF">BJ970_005842</name>
</gene>
<organism evidence="3 4">
    <name type="scientific">Saccharopolyspora phatthalungensis</name>
    <dbReference type="NCBI Taxonomy" id="664693"/>
    <lineage>
        <taxon>Bacteria</taxon>
        <taxon>Bacillati</taxon>
        <taxon>Actinomycetota</taxon>
        <taxon>Actinomycetes</taxon>
        <taxon>Pseudonocardiales</taxon>
        <taxon>Pseudonocardiaceae</taxon>
        <taxon>Saccharopolyspora</taxon>
    </lineage>
</organism>
<dbReference type="Gene3D" id="1.10.10.10">
    <property type="entry name" value="Winged helix-like DNA-binding domain superfamily/Winged helix DNA-binding domain"/>
    <property type="match status" value="1"/>
</dbReference>
<dbReference type="GO" id="GO:0010288">
    <property type="term" value="P:response to lead ion"/>
    <property type="evidence" value="ECO:0007669"/>
    <property type="project" value="TreeGrafter"/>
</dbReference>
<sequence length="279" mass="28864">MAVQGDSDIAPVAALFAEPGRANVLQALADGRALPASVLAGEAGLSASAASAHLAKLRDGGLIEVERSGRHRYYRIADNRVAAVLEALAAIAPARPVRSLRQGTRAAAVREARSCYDHLAGRLGVAVTAALLDHGALAAADGIPDTRRRPGDGLSVQLSEHPYRLGPHAEPVFAALGVDLDAVRTGPSRRPLLRFCVDWSEQRHHLAGRLGAALLSALLDSGWLARKPQQRALKLTDTGADGLHSVLGVRVLGVGAPGVTPGESGRSATAPPTQPAPCP</sequence>
<dbReference type="InterPro" id="IPR036388">
    <property type="entry name" value="WH-like_DNA-bd_sf"/>
</dbReference>
<dbReference type="PRINTS" id="PR00778">
    <property type="entry name" value="HTHARSR"/>
</dbReference>
<feature type="region of interest" description="Disordered" evidence="1">
    <location>
        <begin position="258"/>
        <end position="279"/>
    </location>
</feature>
<dbReference type="Pfam" id="PF12840">
    <property type="entry name" value="HTH_20"/>
    <property type="match status" value="1"/>
</dbReference>
<dbReference type="SUPFAM" id="SSF46785">
    <property type="entry name" value="Winged helix' DNA-binding domain"/>
    <property type="match status" value="1"/>
</dbReference>
<dbReference type="InterPro" id="IPR001845">
    <property type="entry name" value="HTH_ArsR_DNA-bd_dom"/>
</dbReference>
<evidence type="ECO:0000313" key="3">
    <source>
        <dbReference type="EMBL" id="MBB5158243.1"/>
    </source>
</evidence>
<name>A0A840QJR8_9PSEU</name>